<evidence type="ECO:0000256" key="5">
    <source>
        <dbReference type="ARBA" id="ARBA00022454"/>
    </source>
</evidence>
<dbReference type="InterPro" id="IPR035371">
    <property type="entry name" value="Nrap_D6"/>
</dbReference>
<evidence type="ECO:0000256" key="11">
    <source>
        <dbReference type="SAM" id="MobiDB-lite"/>
    </source>
</evidence>
<evidence type="ECO:0000259" key="17">
    <source>
        <dbReference type="Pfam" id="PF17407"/>
    </source>
</evidence>
<dbReference type="Pfam" id="PF17404">
    <property type="entry name" value="Nrap_D3"/>
    <property type="match status" value="1"/>
</dbReference>
<dbReference type="GO" id="GO:0034456">
    <property type="term" value="C:UTP-C complex"/>
    <property type="evidence" value="ECO:0007669"/>
    <property type="project" value="TreeGrafter"/>
</dbReference>
<dbReference type="Pfam" id="PF03813">
    <property type="entry name" value="Nrap"/>
    <property type="match status" value="1"/>
</dbReference>
<evidence type="ECO:0000256" key="6">
    <source>
        <dbReference type="ARBA" id="ARBA00022884"/>
    </source>
</evidence>
<evidence type="ECO:0000256" key="9">
    <source>
        <dbReference type="ARBA" id="ARBA00035020"/>
    </source>
</evidence>
<dbReference type="OrthoDB" id="10251401at2759"/>
<accession>A0A1I8NBL1</accession>
<dbReference type="GO" id="GO:0032545">
    <property type="term" value="C:CURI complex"/>
    <property type="evidence" value="ECO:0007669"/>
    <property type="project" value="TreeGrafter"/>
</dbReference>
<dbReference type="GO" id="GO:0005694">
    <property type="term" value="C:chromosome"/>
    <property type="evidence" value="ECO:0007669"/>
    <property type="project" value="UniProtKB-SubCell"/>
</dbReference>
<proteinExistence type="inferred from homology"/>
<gene>
    <name evidence="18" type="primary">101900111</name>
</gene>
<comment type="subcellular location">
    <subcellularLocation>
        <location evidence="1">Chromosome</location>
    </subcellularLocation>
    <subcellularLocation>
        <location evidence="2 10">Nucleus</location>
        <location evidence="2 10">Nucleolus</location>
    </subcellularLocation>
</comment>
<dbReference type="InterPro" id="IPR035370">
    <property type="entry name" value="Nrap_D5"/>
</dbReference>
<feature type="domain" description="Nrap protein" evidence="17">
    <location>
        <begin position="1089"/>
        <end position="1211"/>
    </location>
</feature>
<dbReference type="InterPro" id="IPR035367">
    <property type="entry name" value="Nrap_D2"/>
</dbReference>
<dbReference type="eggNOG" id="KOG2054">
    <property type="taxonomic scope" value="Eukaryota"/>
</dbReference>
<feature type="compositionally biased region" description="Basic residues" evidence="11">
    <location>
        <begin position="1282"/>
        <end position="1296"/>
    </location>
</feature>
<dbReference type="Gene3D" id="3.30.70.3030">
    <property type="match status" value="1"/>
</dbReference>
<protein>
    <recommendedName>
        <fullName evidence="4 10">Nucleolar protein 6</fullName>
    </recommendedName>
</protein>
<dbReference type="EnsemblMetazoa" id="MDOA013552-RA">
    <property type="protein sequence ID" value="MDOA013552-PA"/>
    <property type="gene ID" value="MDOA013552"/>
</dbReference>
<evidence type="ECO:0000256" key="7">
    <source>
        <dbReference type="ARBA" id="ARBA00023242"/>
    </source>
</evidence>
<dbReference type="InterPro" id="IPR035369">
    <property type="entry name" value="Nrap_D4"/>
</dbReference>
<comment type="similarity">
    <text evidence="3 10">Belongs to the NRAP family.</text>
</comment>
<feature type="domain" description="Nrap protein" evidence="16">
    <location>
        <begin position="927"/>
        <end position="1084"/>
    </location>
</feature>
<evidence type="ECO:0000259" key="13">
    <source>
        <dbReference type="Pfam" id="PF17403"/>
    </source>
</evidence>
<dbReference type="FunFam" id="1.10.1410.10:FF:000005">
    <property type="entry name" value="Nucleolar protein 6"/>
    <property type="match status" value="1"/>
</dbReference>
<evidence type="ECO:0000256" key="10">
    <source>
        <dbReference type="RuleBase" id="RU364032"/>
    </source>
</evidence>
<feature type="compositionally biased region" description="Basic and acidic residues" evidence="11">
    <location>
        <begin position="92"/>
        <end position="106"/>
    </location>
</feature>
<evidence type="ECO:0000256" key="3">
    <source>
        <dbReference type="ARBA" id="ARBA00006674"/>
    </source>
</evidence>
<dbReference type="Pfam" id="PF17403">
    <property type="entry name" value="Nrap_D2"/>
    <property type="match status" value="1"/>
</dbReference>
<sequence>MVQNKKNMNKKKGGKMPLKSVEEKVNKLKKAEIAVVDDETEDEEMQTPDTEGYDSMIENGTSDDDSEEQEASEDDGSGDDGFSDKEEEEEEPSKKYEKANNKRKQEQVAAQQPDTKKLKKAGVVGEKVKPPTLEEINKLKETRNLFHSNLFRLQIKEMLEEVKIKDKYNNYINGFLEQFKTFVKGLKDMPEKEDMNKLSFLKKSSIQVPLNLPALKVEQQKLFQFQFLKPKVEPFFIGACNTKTLLGPQLQADICVVMPPDCWQKENYLNLQYDQKRAFYLTYLTQKLLESKVVPDLKAENLKFVYYKNNPLKPLLEITPPESAGKKISQKLVFRIFVSGDVSSFKLNRFVPWNNNVRSSLYGVEEEAVHTATPSYNSNVLFDLTMQANQKLLQETFDNRKNFQEGFLLLKVWLRQRQLDMGYSGFNCHIMAMFIAYLVKQKKLHNNMSSYQVARNVWNNLALSNWNELNKGISLCTGSGSTPNQPTIEQFHAHFKVVFVDISGFFNICSNLSEDVYKRIQLEAKLAVDMLNDMKLNSFQYLFMMKVPLYTQMDHILKINKADAVEQILEMHVSPADKYNNAGYTYALLLETISKLLKKGLNRRVDFLIPLEQAVLPWNINESPSEALQELHLGLILNAENAYEILDKGPESIDKSAAEFRAFWGEKAQLRRFQDGSITESVVWANANDDLAKKRLIVRSIVLYLLQHHFQLEQKDVEYIAGELDAVYSLTKGFKIDNFKSKYKIQQETDAEALSLHVIREFDDLARKLNGLKDLPLEIVSIAPISPVLRYCDPRPVLPQARCIQEQFFANNVQHGIIQLGLSGKWPGELAALRALKTAFYIQIASLLKEHHKLLCKVTYDGVLVLKQGYCFNLEIAHPKEVGLLKKEKTEKGITTHVDCPESIALEKRHYILPKVAGALKALHQCHPSFGPTVMIAKRWLYSQLIDDGQWPEECTELLVASQFLKTSSKFISNSPQMSFVRFLHLLANTDWKTEMFLINFNNAMQETEIPDLEQKFSTDRDSFPPLCLVTAYDRQHYGKIWTSEQLPNTHVLARVTLLARQCLEIIESTLLTSATFIKPVHIFKAPTEGYDLVIQLKPEAVSNTLTFELGSPFVDFTKPNWHMPLADSNFMRNAVQKLREAYSEFAAFFYNPCGGKEIAIVWKPDAFESKEFKVNEVNGCSFVATGDVKRVQAKKEILIEDFKFILKDYYLRIGSVDSVRKASVSKSTEFYNALRKEKLRYFAVKEQEEKTAAANKKNTTKMQPKKSKTSLNSIATTSKQINKKQKQKPKKAKKN</sequence>
<comment type="function">
    <text evidence="8">Part of the small subunit (SSU) processome, first precursor of the small eukaryotic ribosomal subunit. During the assembly of the SSU processome in the nucleolus, many ribosome biogenesis factors, an RNA chaperone and ribosomal proteins associate with the nascent pre-rRNA and work in concert to generate RNA folding, modifications, rearrangements and cleavage as well as targeted degradation of pre-ribosomal RNA by the RNA exosome.</text>
</comment>
<evidence type="ECO:0000256" key="8">
    <source>
        <dbReference type="ARBA" id="ARBA00035000"/>
    </source>
</evidence>
<dbReference type="GO" id="GO:0006364">
    <property type="term" value="P:rRNA processing"/>
    <property type="evidence" value="ECO:0007669"/>
    <property type="project" value="TreeGrafter"/>
</dbReference>
<dbReference type="PANTHER" id="PTHR17972:SF0">
    <property type="entry name" value="NUCLEOLAR PROTEIN 6"/>
    <property type="match status" value="1"/>
</dbReference>
<dbReference type="KEGG" id="mde:101900111"/>
<dbReference type="Gene3D" id="1.10.1410.10">
    <property type="match status" value="2"/>
</dbReference>
<dbReference type="GO" id="GO:0003723">
    <property type="term" value="F:RNA binding"/>
    <property type="evidence" value="ECO:0007669"/>
    <property type="project" value="UniProtKB-KW"/>
</dbReference>
<evidence type="ECO:0000256" key="4">
    <source>
        <dbReference type="ARBA" id="ARBA00016437"/>
    </source>
</evidence>
<dbReference type="GO" id="GO:0032040">
    <property type="term" value="C:small-subunit processome"/>
    <property type="evidence" value="ECO:0007669"/>
    <property type="project" value="TreeGrafter"/>
</dbReference>
<reference evidence="18" key="1">
    <citation type="submission" date="2020-05" db="UniProtKB">
        <authorList>
            <consortium name="EnsemblMetazoa"/>
        </authorList>
    </citation>
    <scope>IDENTIFICATION</scope>
    <source>
        <strain evidence="18">Aabys</strain>
    </source>
</reference>
<evidence type="ECO:0000256" key="2">
    <source>
        <dbReference type="ARBA" id="ARBA00004604"/>
    </source>
</evidence>
<dbReference type="Pfam" id="PF17407">
    <property type="entry name" value="Nrap_D6"/>
    <property type="match status" value="1"/>
</dbReference>
<evidence type="ECO:0000259" key="14">
    <source>
        <dbReference type="Pfam" id="PF17404"/>
    </source>
</evidence>
<keyword evidence="6 10" id="KW-0694">RNA-binding</keyword>
<evidence type="ECO:0000259" key="15">
    <source>
        <dbReference type="Pfam" id="PF17405"/>
    </source>
</evidence>
<dbReference type="Pfam" id="PF17406">
    <property type="entry name" value="Nrap_D5"/>
    <property type="match status" value="1"/>
</dbReference>
<feature type="region of interest" description="Disordered" evidence="11">
    <location>
        <begin position="1250"/>
        <end position="1296"/>
    </location>
</feature>
<feature type="compositionally biased region" description="Basic and acidic residues" evidence="11">
    <location>
        <begin position="20"/>
        <end position="32"/>
    </location>
</feature>
<dbReference type="InterPro" id="IPR005554">
    <property type="entry name" value="NOL6/Upt22"/>
</dbReference>
<feature type="domain" description="Nrap protein" evidence="13">
    <location>
        <begin position="402"/>
        <end position="546"/>
    </location>
</feature>
<dbReference type="VEuPathDB" id="VectorBase:MDOA013552"/>
<dbReference type="Pfam" id="PF17405">
    <property type="entry name" value="Nrap_D4"/>
    <property type="match status" value="1"/>
</dbReference>
<evidence type="ECO:0000313" key="18">
    <source>
        <dbReference type="EnsemblMetazoa" id="MDOA013552-PA"/>
    </source>
</evidence>
<dbReference type="VEuPathDB" id="VectorBase:MDOMA2_007023"/>
<dbReference type="STRING" id="7370.A0A1I8NBL1"/>
<name>A0A1I8NBL1_MUSDO</name>
<feature type="domain" description="Nrap protein" evidence="15">
    <location>
        <begin position="742"/>
        <end position="925"/>
    </location>
</feature>
<dbReference type="InterPro" id="IPR035368">
    <property type="entry name" value="Nrap_D3"/>
</dbReference>
<feature type="compositionally biased region" description="Low complexity" evidence="11">
    <location>
        <begin position="1253"/>
        <end position="1262"/>
    </location>
</feature>
<organism evidence="18">
    <name type="scientific">Musca domestica</name>
    <name type="common">House fly</name>
    <dbReference type="NCBI Taxonomy" id="7370"/>
    <lineage>
        <taxon>Eukaryota</taxon>
        <taxon>Metazoa</taxon>
        <taxon>Ecdysozoa</taxon>
        <taxon>Arthropoda</taxon>
        <taxon>Hexapoda</taxon>
        <taxon>Insecta</taxon>
        <taxon>Pterygota</taxon>
        <taxon>Neoptera</taxon>
        <taxon>Endopterygota</taxon>
        <taxon>Diptera</taxon>
        <taxon>Brachycera</taxon>
        <taxon>Muscomorpha</taxon>
        <taxon>Muscoidea</taxon>
        <taxon>Muscidae</taxon>
        <taxon>Musca</taxon>
    </lineage>
</organism>
<dbReference type="InterPro" id="IPR035082">
    <property type="entry name" value="Nrap_D1"/>
</dbReference>
<evidence type="ECO:0000259" key="16">
    <source>
        <dbReference type="Pfam" id="PF17406"/>
    </source>
</evidence>
<dbReference type="GO" id="GO:0006409">
    <property type="term" value="P:tRNA export from nucleus"/>
    <property type="evidence" value="ECO:0007669"/>
    <property type="project" value="TreeGrafter"/>
</dbReference>
<feature type="domain" description="Nrap protein" evidence="12">
    <location>
        <begin position="253"/>
        <end position="397"/>
    </location>
</feature>
<keyword evidence="7 10" id="KW-0539">Nucleus</keyword>
<dbReference type="FunFam" id="1.10.1410.10:FF:000006">
    <property type="entry name" value="Nucleolar protein 6"/>
    <property type="match status" value="1"/>
</dbReference>
<evidence type="ECO:0000256" key="1">
    <source>
        <dbReference type="ARBA" id="ARBA00004286"/>
    </source>
</evidence>
<comment type="subunit">
    <text evidence="9">Part of the small subunit (SSU) processome, composed of more than 70 proteins and the RNA chaperone small nucleolar RNA (snoRNA) U3.</text>
</comment>
<evidence type="ECO:0000259" key="12">
    <source>
        <dbReference type="Pfam" id="PF03813"/>
    </source>
</evidence>
<keyword evidence="5" id="KW-0158">Chromosome</keyword>
<feature type="domain" description="Nrap protein" evidence="14">
    <location>
        <begin position="550"/>
        <end position="711"/>
    </location>
</feature>
<feature type="region of interest" description="Disordered" evidence="11">
    <location>
        <begin position="1"/>
        <end position="121"/>
    </location>
</feature>
<dbReference type="RefSeq" id="XP_005189379.3">
    <property type="nucleotide sequence ID" value="XM_005189322.4"/>
</dbReference>
<feature type="compositionally biased region" description="Acidic residues" evidence="11">
    <location>
        <begin position="35"/>
        <end position="46"/>
    </location>
</feature>
<feature type="compositionally biased region" description="Acidic residues" evidence="11">
    <location>
        <begin position="61"/>
        <end position="78"/>
    </location>
</feature>
<dbReference type="PANTHER" id="PTHR17972">
    <property type="entry name" value="NUCLEOLAR RNA-ASSOCIATED PROTEIN"/>
    <property type="match status" value="1"/>
</dbReference>
<feature type="compositionally biased region" description="Polar residues" evidence="11">
    <location>
        <begin position="1270"/>
        <end position="1279"/>
    </location>
</feature>